<dbReference type="Gene3D" id="1.20.120.330">
    <property type="entry name" value="Nucleotidyltransferases domain 2"/>
    <property type="match status" value="1"/>
</dbReference>
<gene>
    <name evidence="1" type="ORF">SPICUR_09215</name>
</gene>
<evidence type="ECO:0000313" key="2">
    <source>
        <dbReference type="Proteomes" id="UP000017640"/>
    </source>
</evidence>
<dbReference type="eggNOG" id="ENOG5032Z4K">
    <property type="taxonomic scope" value="Bacteria"/>
</dbReference>
<dbReference type="SUPFAM" id="SSF81593">
    <property type="entry name" value="Nucleotidyltransferase substrate binding subunit/domain"/>
    <property type="match status" value="1"/>
</dbReference>
<keyword evidence="2" id="KW-1185">Reference proteome</keyword>
<proteinExistence type="predicted"/>
<evidence type="ECO:0008006" key="3">
    <source>
        <dbReference type="Google" id="ProtNLM"/>
    </source>
</evidence>
<dbReference type="KEGG" id="spiu:SPICUR_09215"/>
<dbReference type="EMBL" id="CP005990">
    <property type="protein sequence ID" value="AGY92764.1"/>
    <property type="molecule type" value="Genomic_DNA"/>
</dbReference>
<dbReference type="STRING" id="1335757.SPICUR_09215"/>
<dbReference type="Proteomes" id="UP000017640">
    <property type="component" value="Chromosome"/>
</dbReference>
<protein>
    <recommendedName>
        <fullName evidence="3">DUF86 domain-containing protein</fullName>
    </recommendedName>
</protein>
<name>U5T5G6_9GAMM</name>
<accession>U5T5G6</accession>
<organism evidence="1 2">
    <name type="scientific">Spiribacter curvatus</name>
    <dbReference type="NCBI Taxonomy" id="1335757"/>
    <lineage>
        <taxon>Bacteria</taxon>
        <taxon>Pseudomonadati</taxon>
        <taxon>Pseudomonadota</taxon>
        <taxon>Gammaproteobacteria</taxon>
        <taxon>Chromatiales</taxon>
        <taxon>Ectothiorhodospiraceae</taxon>
        <taxon>Spiribacter</taxon>
    </lineage>
</organism>
<evidence type="ECO:0000313" key="1">
    <source>
        <dbReference type="EMBL" id="AGY92764.1"/>
    </source>
</evidence>
<dbReference type="HOGENOM" id="CLU_132694_1_0_6"/>
<reference evidence="1 2" key="1">
    <citation type="journal article" date="2013" name="BMC Genomics">
        <title>Genomes of "Spiribacter", a streamlined, successful halophilic bacterium.</title>
        <authorList>
            <person name="Lopez-Perez M."/>
            <person name="Ghai R."/>
            <person name="Leon M.J."/>
            <person name="Rodriguez-Olmos A."/>
            <person name="Copa-Patino J.L."/>
            <person name="Soliveri J."/>
            <person name="Sanchez-Porro C."/>
            <person name="Ventosa A."/>
            <person name="Rodriguez-Valera F."/>
        </authorList>
    </citation>
    <scope>NUCLEOTIDE SEQUENCE [LARGE SCALE GENOMIC DNA]</scope>
    <source>
        <strain evidence="1 2">UAH-SP71</strain>
    </source>
</reference>
<sequence>MIIKETDHLLITNGRVFSQPMTPERAQRLTDDIEDSEQVDAFVSRFGRLQDTLGNRLLPELLDALGESVGAVIDNLDRAENLGLVSSAEQWMVVRRLRNQMVHEYIESSSVLSDALESGHAFASELEATSVAMMRMLGAHEWGDKATIEKFLAARGSS</sequence>
<dbReference type="AlphaFoldDB" id="U5T5G6"/>